<comment type="caution">
    <text evidence="2">The sequence shown here is derived from an EMBL/GenBank/DDBJ whole genome shotgun (WGS) entry which is preliminary data.</text>
</comment>
<sequence length="53" mass="5650">MSRLSRLRDRVVTADAVYGTILYAALIAVSAAYEHAGDGVPGDQPNVQETSPF</sequence>
<gene>
    <name evidence="2" type="ORF">GCM10025881_39780</name>
</gene>
<accession>A0ABQ6K9Z8</accession>
<keyword evidence="1" id="KW-0472">Membrane</keyword>
<dbReference type="EMBL" id="BSVB01000001">
    <property type="protein sequence ID" value="GMA97154.1"/>
    <property type="molecule type" value="Genomic_DNA"/>
</dbReference>
<proteinExistence type="predicted"/>
<feature type="transmembrane region" description="Helical" evidence="1">
    <location>
        <begin position="12"/>
        <end position="33"/>
    </location>
</feature>
<keyword evidence="3" id="KW-1185">Reference proteome</keyword>
<keyword evidence="1" id="KW-0812">Transmembrane</keyword>
<dbReference type="RefSeq" id="WP_284255539.1">
    <property type="nucleotide sequence ID" value="NZ_BSVB01000001.1"/>
</dbReference>
<dbReference type="Proteomes" id="UP001157034">
    <property type="component" value="Unassembled WGS sequence"/>
</dbReference>
<evidence type="ECO:0000313" key="2">
    <source>
        <dbReference type="EMBL" id="GMA97154.1"/>
    </source>
</evidence>
<organism evidence="2 3">
    <name type="scientific">Pseudolysinimonas kribbensis</name>
    <dbReference type="NCBI Taxonomy" id="433641"/>
    <lineage>
        <taxon>Bacteria</taxon>
        <taxon>Bacillati</taxon>
        <taxon>Actinomycetota</taxon>
        <taxon>Actinomycetes</taxon>
        <taxon>Micrococcales</taxon>
        <taxon>Microbacteriaceae</taxon>
        <taxon>Pseudolysinimonas</taxon>
    </lineage>
</organism>
<protein>
    <submittedName>
        <fullName evidence="2">Uncharacterized protein</fullName>
    </submittedName>
</protein>
<name>A0ABQ6K9Z8_9MICO</name>
<keyword evidence="1" id="KW-1133">Transmembrane helix</keyword>
<reference evidence="3" key="1">
    <citation type="journal article" date="2019" name="Int. J. Syst. Evol. Microbiol.">
        <title>The Global Catalogue of Microorganisms (GCM) 10K type strain sequencing project: providing services to taxonomists for standard genome sequencing and annotation.</title>
        <authorList>
            <consortium name="The Broad Institute Genomics Platform"/>
            <consortium name="The Broad Institute Genome Sequencing Center for Infectious Disease"/>
            <person name="Wu L."/>
            <person name="Ma J."/>
        </authorList>
    </citation>
    <scope>NUCLEOTIDE SEQUENCE [LARGE SCALE GENOMIC DNA]</scope>
    <source>
        <strain evidence="3">NBRC 108894</strain>
    </source>
</reference>
<evidence type="ECO:0000256" key="1">
    <source>
        <dbReference type="SAM" id="Phobius"/>
    </source>
</evidence>
<evidence type="ECO:0000313" key="3">
    <source>
        <dbReference type="Proteomes" id="UP001157034"/>
    </source>
</evidence>